<dbReference type="Proteomes" id="UP001159641">
    <property type="component" value="Unassembled WGS sequence"/>
</dbReference>
<comment type="caution">
    <text evidence="2">The sequence shown here is derived from an EMBL/GenBank/DDBJ whole genome shotgun (WGS) entry which is preliminary data.</text>
</comment>
<organism evidence="2 3">
    <name type="scientific">Eschrichtius robustus</name>
    <name type="common">California gray whale</name>
    <name type="synonym">Eschrichtius gibbosus</name>
    <dbReference type="NCBI Taxonomy" id="9764"/>
    <lineage>
        <taxon>Eukaryota</taxon>
        <taxon>Metazoa</taxon>
        <taxon>Chordata</taxon>
        <taxon>Craniata</taxon>
        <taxon>Vertebrata</taxon>
        <taxon>Euteleostomi</taxon>
        <taxon>Mammalia</taxon>
        <taxon>Eutheria</taxon>
        <taxon>Laurasiatheria</taxon>
        <taxon>Artiodactyla</taxon>
        <taxon>Whippomorpha</taxon>
        <taxon>Cetacea</taxon>
        <taxon>Mysticeti</taxon>
        <taxon>Eschrichtiidae</taxon>
        <taxon>Eschrichtius</taxon>
    </lineage>
</organism>
<feature type="compositionally biased region" description="Pro residues" evidence="1">
    <location>
        <begin position="105"/>
        <end position="123"/>
    </location>
</feature>
<dbReference type="AlphaFoldDB" id="A0AB34GP07"/>
<feature type="compositionally biased region" description="Pro residues" evidence="1">
    <location>
        <begin position="78"/>
        <end position="88"/>
    </location>
</feature>
<dbReference type="EMBL" id="JAIQCJ010002147">
    <property type="protein sequence ID" value="KAJ8781259.1"/>
    <property type="molecule type" value="Genomic_DNA"/>
</dbReference>
<reference evidence="2 3" key="1">
    <citation type="submission" date="2022-11" db="EMBL/GenBank/DDBJ databases">
        <title>Whole genome sequence of Eschrichtius robustus ER-17-0199.</title>
        <authorList>
            <person name="Bruniche-Olsen A."/>
            <person name="Black A.N."/>
            <person name="Fields C.J."/>
            <person name="Walden K."/>
            <person name="Dewoody J.A."/>
        </authorList>
    </citation>
    <scope>NUCLEOTIDE SEQUENCE [LARGE SCALE GENOMIC DNA]</scope>
    <source>
        <strain evidence="2">ER-17-0199</strain>
        <tissue evidence="2">Blubber</tissue>
    </source>
</reference>
<feature type="region of interest" description="Disordered" evidence="1">
    <location>
        <begin position="203"/>
        <end position="230"/>
    </location>
</feature>
<accession>A0AB34GP07</accession>
<proteinExistence type="predicted"/>
<sequence>MPCGVAATTTKLPIRLDKRGPPSKVTASKRSYPFPRPHHRLPDAPTPLPDCFSAPAWHSGQDSNQTGSRPGRLTPPARSLPPTAPPPSDNGARLPAANLSCPITPTSPRPRPPPPPSSPPLSFPKPTGALLHSLFGIHAGHVTAAAAAATAALAAAAAALTLRATGSRRERNEIRCSERANVFPPLRPLRTQSAAATTQLSLPPKMAAGEPGNRKALDQGAFTQPKGRPHRVACRERELRAWLRALGNDDMKKHERPMENCLPTFCGQSNDISRGLQLLKPMCLEPVLRNKRSHRTEKPAHRNEE</sequence>
<keyword evidence="3" id="KW-1185">Reference proteome</keyword>
<evidence type="ECO:0000256" key="1">
    <source>
        <dbReference type="SAM" id="MobiDB-lite"/>
    </source>
</evidence>
<evidence type="ECO:0000313" key="2">
    <source>
        <dbReference type="EMBL" id="KAJ8781259.1"/>
    </source>
</evidence>
<feature type="region of interest" description="Disordered" evidence="1">
    <location>
        <begin position="1"/>
        <end position="125"/>
    </location>
</feature>
<name>A0AB34GP07_ESCRO</name>
<evidence type="ECO:0000313" key="3">
    <source>
        <dbReference type="Proteomes" id="UP001159641"/>
    </source>
</evidence>
<protein>
    <submittedName>
        <fullName evidence="2">Uncharacterized protein</fullName>
    </submittedName>
</protein>
<gene>
    <name evidence="2" type="ORF">J1605_011243</name>
</gene>